<name>A0A2T5MCH1_9GAMM</name>
<dbReference type="PANTHER" id="PTHR46577">
    <property type="entry name" value="HTH-TYPE TRANSCRIPTIONAL REGULATORY PROTEIN GABR"/>
    <property type="match status" value="1"/>
</dbReference>
<keyword evidence="2" id="KW-0663">Pyridoxal phosphate</keyword>
<dbReference type="Pfam" id="PF00392">
    <property type="entry name" value="GntR"/>
    <property type="match status" value="1"/>
</dbReference>
<protein>
    <submittedName>
        <fullName evidence="7">GntR family transcriptional regulator</fullName>
    </submittedName>
</protein>
<evidence type="ECO:0000256" key="2">
    <source>
        <dbReference type="ARBA" id="ARBA00022898"/>
    </source>
</evidence>
<dbReference type="GO" id="GO:0003700">
    <property type="term" value="F:DNA-binding transcription factor activity"/>
    <property type="evidence" value="ECO:0007669"/>
    <property type="project" value="InterPro"/>
</dbReference>
<keyword evidence="5" id="KW-0804">Transcription</keyword>
<dbReference type="AlphaFoldDB" id="A0A2T5MCH1"/>
<dbReference type="InterPro" id="IPR015424">
    <property type="entry name" value="PyrdxlP-dep_Trfase"/>
</dbReference>
<dbReference type="SMART" id="SM00345">
    <property type="entry name" value="HTH_GNTR"/>
    <property type="match status" value="1"/>
</dbReference>
<dbReference type="GO" id="GO:0003677">
    <property type="term" value="F:DNA binding"/>
    <property type="evidence" value="ECO:0007669"/>
    <property type="project" value="UniProtKB-KW"/>
</dbReference>
<evidence type="ECO:0000256" key="5">
    <source>
        <dbReference type="ARBA" id="ARBA00023163"/>
    </source>
</evidence>
<dbReference type="RefSeq" id="WP_107941204.1">
    <property type="nucleotide sequence ID" value="NZ_QANS01000006.1"/>
</dbReference>
<proteinExistence type="inferred from homology"/>
<dbReference type="InterPro" id="IPR051446">
    <property type="entry name" value="HTH_trans_reg/aminotransferase"/>
</dbReference>
<comment type="caution">
    <text evidence="7">The sequence shown here is derived from an EMBL/GenBank/DDBJ whole genome shotgun (WGS) entry which is preliminary data.</text>
</comment>
<dbReference type="CDD" id="cd00609">
    <property type="entry name" value="AAT_like"/>
    <property type="match status" value="1"/>
</dbReference>
<evidence type="ECO:0000313" key="7">
    <source>
        <dbReference type="EMBL" id="PTU30263.1"/>
    </source>
</evidence>
<keyword evidence="4" id="KW-0238">DNA-binding</keyword>
<comment type="similarity">
    <text evidence="1">In the C-terminal section; belongs to the class-I pyridoxal-phosphate-dependent aminotransferase family.</text>
</comment>
<evidence type="ECO:0000256" key="3">
    <source>
        <dbReference type="ARBA" id="ARBA00023015"/>
    </source>
</evidence>
<evidence type="ECO:0000259" key="6">
    <source>
        <dbReference type="PROSITE" id="PS50949"/>
    </source>
</evidence>
<dbReference type="InterPro" id="IPR036390">
    <property type="entry name" value="WH_DNA-bd_sf"/>
</dbReference>
<gene>
    <name evidence="7" type="ORF">CJD38_15035</name>
</gene>
<dbReference type="SUPFAM" id="SSF53383">
    <property type="entry name" value="PLP-dependent transferases"/>
    <property type="match status" value="1"/>
</dbReference>
<evidence type="ECO:0000256" key="1">
    <source>
        <dbReference type="ARBA" id="ARBA00005384"/>
    </source>
</evidence>
<dbReference type="OrthoDB" id="9804020at2"/>
<dbReference type="Pfam" id="PF00155">
    <property type="entry name" value="Aminotran_1_2"/>
    <property type="match status" value="1"/>
</dbReference>
<keyword evidence="3" id="KW-0805">Transcription regulation</keyword>
<evidence type="ECO:0000313" key="8">
    <source>
        <dbReference type="Proteomes" id="UP000244248"/>
    </source>
</evidence>
<dbReference type="InterPro" id="IPR036388">
    <property type="entry name" value="WH-like_DNA-bd_sf"/>
</dbReference>
<dbReference type="EMBL" id="QANS01000006">
    <property type="protein sequence ID" value="PTU30263.1"/>
    <property type="molecule type" value="Genomic_DNA"/>
</dbReference>
<dbReference type="Gene3D" id="1.10.10.10">
    <property type="entry name" value="Winged helix-like DNA-binding domain superfamily/Winged helix DNA-binding domain"/>
    <property type="match status" value="1"/>
</dbReference>
<dbReference type="PANTHER" id="PTHR46577:SF2">
    <property type="entry name" value="TRANSCRIPTIONAL REGULATORY PROTEIN"/>
    <property type="match status" value="1"/>
</dbReference>
<dbReference type="Proteomes" id="UP000244248">
    <property type="component" value="Unassembled WGS sequence"/>
</dbReference>
<dbReference type="Gene3D" id="3.40.640.10">
    <property type="entry name" value="Type I PLP-dependent aspartate aminotransferase-like (Major domain)"/>
    <property type="match status" value="1"/>
</dbReference>
<reference evidence="7 8" key="1">
    <citation type="submission" date="2018-04" db="EMBL/GenBank/DDBJ databases">
        <title>Novel species isolated from glacier.</title>
        <authorList>
            <person name="Liu Q."/>
            <person name="Xin Y.-H."/>
        </authorList>
    </citation>
    <scope>NUCLEOTIDE SEQUENCE [LARGE SCALE GENOMIC DNA]</scope>
    <source>
        <strain evidence="7 8">GT1R17</strain>
    </source>
</reference>
<dbReference type="InterPro" id="IPR000524">
    <property type="entry name" value="Tscrpt_reg_HTH_GntR"/>
</dbReference>
<evidence type="ECO:0000256" key="4">
    <source>
        <dbReference type="ARBA" id="ARBA00023125"/>
    </source>
</evidence>
<dbReference type="SUPFAM" id="SSF46785">
    <property type="entry name" value="Winged helix' DNA-binding domain"/>
    <property type="match status" value="1"/>
</dbReference>
<dbReference type="InterPro" id="IPR015421">
    <property type="entry name" value="PyrdxlP-dep_Trfase_major"/>
</dbReference>
<dbReference type="InterPro" id="IPR015422">
    <property type="entry name" value="PyrdxlP-dep_Trfase_small"/>
</dbReference>
<dbReference type="CDD" id="cd07377">
    <property type="entry name" value="WHTH_GntR"/>
    <property type="match status" value="1"/>
</dbReference>
<feature type="domain" description="HTH gntR-type" evidence="6">
    <location>
        <begin position="15"/>
        <end position="83"/>
    </location>
</feature>
<dbReference type="PROSITE" id="PS50949">
    <property type="entry name" value="HTH_GNTR"/>
    <property type="match status" value="1"/>
</dbReference>
<dbReference type="InterPro" id="IPR004839">
    <property type="entry name" value="Aminotransferase_I/II_large"/>
</dbReference>
<accession>A0A2T5MCH1</accession>
<sequence length="485" mass="53238">MFESNTDTESVDPQGARYVALAQGLQTRIAVGELRPGDRVPSVRELGAQSGYSVTTVLRAYEHLELLGLVESRPRSGYFVRAVPAAVRTLPQTIHSSPQLQPSLISADLVSSVLDTVSQPGLLQLSHATTAPELMPVAALNRIARNLIKEQPEQSLSYMMSPGLERLRQQIAGRLSACGVPAVADDVVITTGALEAIHLCIRMLTRPGDTLLMESPTYYCLLQIAEECGLRVVELPNDPVHGIDPDDVRRAIQRHRISAALFVQNFNNPTGSVMPDAAKREVVSLLNAAEIPLIEDDIYGEIGFSGVRATPFKAFDEDDRVLHCGSFSKTLSPGLRVGWVLSRRHHRELSRRKFTTSCATASLPQLIVSRYLETGGYERHLRKLRSELARSVARISDAVLREFPVGTSVARPQGGFVLWIELPKQIDAMEMFRRAAQQGIAISPGILYSADGRYHHHIRLNCAVSWTPALEQALRTLGKLAAALL</sequence>
<organism evidence="7 8">
    <name type="scientific">Stenotrophobium rhamnosiphilum</name>
    <dbReference type="NCBI Taxonomy" id="2029166"/>
    <lineage>
        <taxon>Bacteria</taxon>
        <taxon>Pseudomonadati</taxon>
        <taxon>Pseudomonadota</taxon>
        <taxon>Gammaproteobacteria</taxon>
        <taxon>Nevskiales</taxon>
        <taxon>Nevskiaceae</taxon>
        <taxon>Stenotrophobium</taxon>
    </lineage>
</organism>
<dbReference type="GO" id="GO:0030170">
    <property type="term" value="F:pyridoxal phosphate binding"/>
    <property type="evidence" value="ECO:0007669"/>
    <property type="project" value="InterPro"/>
</dbReference>
<dbReference type="Gene3D" id="3.90.1150.10">
    <property type="entry name" value="Aspartate Aminotransferase, domain 1"/>
    <property type="match status" value="1"/>
</dbReference>
<keyword evidence="8" id="KW-1185">Reference proteome</keyword>